<dbReference type="GO" id="GO:0006412">
    <property type="term" value="P:translation"/>
    <property type="evidence" value="ECO:0007669"/>
    <property type="project" value="InterPro"/>
</dbReference>
<dbReference type="PIRSF" id="PIRSF002155">
    <property type="entry name" value="Ribosomal_L1"/>
    <property type="match status" value="1"/>
</dbReference>
<reference evidence="9" key="2">
    <citation type="journal article" date="2021" name="Microbiome">
        <title>Successional dynamics and alternative stable states in a saline activated sludge microbial community over 9 years.</title>
        <authorList>
            <person name="Wang Y."/>
            <person name="Ye J."/>
            <person name="Ju F."/>
            <person name="Liu L."/>
            <person name="Boyd J.A."/>
            <person name="Deng Y."/>
            <person name="Parks D.H."/>
            <person name="Jiang X."/>
            <person name="Yin X."/>
            <person name="Woodcroft B.J."/>
            <person name="Tyson G.W."/>
            <person name="Hugenholtz P."/>
            <person name="Polz M.F."/>
            <person name="Zhang T."/>
        </authorList>
    </citation>
    <scope>NUCLEOTIDE SEQUENCE</scope>
    <source>
        <strain evidence="9">HKST-UBA10</strain>
    </source>
</reference>
<dbReference type="SUPFAM" id="SSF56808">
    <property type="entry name" value="Ribosomal protein L1"/>
    <property type="match status" value="1"/>
</dbReference>
<dbReference type="InterPro" id="IPR023674">
    <property type="entry name" value="Ribosomal_uL1-like"/>
</dbReference>
<evidence type="ECO:0000256" key="4">
    <source>
        <dbReference type="ARBA" id="ARBA00022845"/>
    </source>
</evidence>
<comment type="caution">
    <text evidence="9">The sequence shown here is derived from an EMBL/GenBank/DDBJ whole genome shotgun (WGS) entry which is preliminary data.</text>
</comment>
<evidence type="ECO:0000256" key="6">
    <source>
        <dbReference type="ARBA" id="ARBA00022980"/>
    </source>
</evidence>
<dbReference type="PANTHER" id="PTHR36427">
    <property type="entry name" value="54S RIBOSOMAL PROTEIN L1, MITOCHONDRIAL"/>
    <property type="match status" value="1"/>
</dbReference>
<dbReference type="InterPro" id="IPR002143">
    <property type="entry name" value="Ribosomal_uL1"/>
</dbReference>
<comment type="similarity">
    <text evidence="1 8">Belongs to the universal ribosomal protein uL1 family.</text>
</comment>
<dbReference type="InterPro" id="IPR023673">
    <property type="entry name" value="Ribosomal_uL1_CS"/>
</dbReference>
<dbReference type="FunFam" id="3.40.50.790:FF:000001">
    <property type="entry name" value="50S ribosomal protein L1"/>
    <property type="match status" value="1"/>
</dbReference>
<accession>A0A955L3R1</accession>
<dbReference type="AlphaFoldDB" id="A0A955L3R1"/>
<dbReference type="EMBL" id="JAGQLG010000110">
    <property type="protein sequence ID" value="MCA9382329.1"/>
    <property type="molecule type" value="Genomic_DNA"/>
</dbReference>
<evidence type="ECO:0000256" key="5">
    <source>
        <dbReference type="ARBA" id="ARBA00022884"/>
    </source>
</evidence>
<dbReference type="PROSITE" id="PS01199">
    <property type="entry name" value="RIBOSOMAL_L1"/>
    <property type="match status" value="1"/>
</dbReference>
<evidence type="ECO:0000256" key="7">
    <source>
        <dbReference type="ARBA" id="ARBA00023274"/>
    </source>
</evidence>
<dbReference type="PANTHER" id="PTHR36427:SF3">
    <property type="entry name" value="LARGE RIBOSOMAL SUBUNIT PROTEIN UL1M"/>
    <property type="match status" value="1"/>
</dbReference>
<evidence type="ECO:0000256" key="3">
    <source>
        <dbReference type="ARBA" id="ARBA00022730"/>
    </source>
</evidence>
<keyword evidence="3" id="KW-0699">rRNA-binding</keyword>
<protein>
    <recommendedName>
        <fullName evidence="8">Ribosomal protein</fullName>
    </recommendedName>
</protein>
<dbReference type="Gene3D" id="3.40.50.790">
    <property type="match status" value="1"/>
</dbReference>
<keyword evidence="7 8" id="KW-0687">Ribonucleoprotein</keyword>
<evidence type="ECO:0000313" key="9">
    <source>
        <dbReference type="EMBL" id="MCA9382329.1"/>
    </source>
</evidence>
<dbReference type="Gene3D" id="3.30.190.20">
    <property type="match status" value="1"/>
</dbReference>
<dbReference type="Proteomes" id="UP000782843">
    <property type="component" value="Unassembled WGS sequence"/>
</dbReference>
<evidence type="ECO:0000256" key="1">
    <source>
        <dbReference type="ARBA" id="ARBA00010531"/>
    </source>
</evidence>
<reference evidence="9" key="1">
    <citation type="submission" date="2020-04" db="EMBL/GenBank/DDBJ databases">
        <authorList>
            <person name="Zhang T."/>
        </authorList>
    </citation>
    <scope>NUCLEOTIDE SEQUENCE</scope>
    <source>
        <strain evidence="9">HKST-UBA10</strain>
    </source>
</reference>
<keyword evidence="6 8" id="KW-0689">Ribosomal protein</keyword>
<keyword evidence="4" id="KW-0810">Translation regulation</keyword>
<evidence type="ECO:0000256" key="2">
    <source>
        <dbReference type="ARBA" id="ARBA00022491"/>
    </source>
</evidence>
<dbReference type="CDD" id="cd00403">
    <property type="entry name" value="Ribosomal_L1"/>
    <property type="match status" value="1"/>
</dbReference>
<gene>
    <name evidence="9" type="primary">rplA</name>
    <name evidence="9" type="ORF">KC660_02895</name>
</gene>
<dbReference type="NCBIfam" id="TIGR01169">
    <property type="entry name" value="rplA_bact"/>
    <property type="match status" value="1"/>
</dbReference>
<sequence>MKRSKRYNESTKQVDQTMKYLPSDAIEALSKLPQPKFDATYELHYSFQAPKKEQTQPIRGSLVFPNKFGAEARIVVLAEEEKQADAKKAGAEYAGLEDLVKKIDGGWSDFDVVIATPKVMPLIARLGKVLGPKGLMPNPKTGTVTEDLAKAIETYKSGKVDYKSDDGFNIHLTFGKVSMKTEEVLENLDVALKEVTKSGKSALNTPPRGAYVQTSMGPSLKLNLENYL</sequence>
<evidence type="ECO:0000256" key="8">
    <source>
        <dbReference type="RuleBase" id="RU000659"/>
    </source>
</evidence>
<dbReference type="InterPro" id="IPR016095">
    <property type="entry name" value="Ribosomal_uL1_3-a/b-sand"/>
</dbReference>
<evidence type="ECO:0000313" key="10">
    <source>
        <dbReference type="Proteomes" id="UP000782843"/>
    </source>
</evidence>
<keyword evidence="5" id="KW-0694">RNA-binding</keyword>
<dbReference type="GO" id="GO:0006417">
    <property type="term" value="P:regulation of translation"/>
    <property type="evidence" value="ECO:0007669"/>
    <property type="project" value="UniProtKB-KW"/>
</dbReference>
<keyword evidence="2" id="KW-0678">Repressor</keyword>
<dbReference type="GO" id="GO:0019843">
    <property type="term" value="F:rRNA binding"/>
    <property type="evidence" value="ECO:0007669"/>
    <property type="project" value="UniProtKB-KW"/>
</dbReference>
<dbReference type="InterPro" id="IPR005878">
    <property type="entry name" value="Ribosom_uL1_bac-type"/>
</dbReference>
<dbReference type="Pfam" id="PF00687">
    <property type="entry name" value="Ribosomal_L1"/>
    <property type="match status" value="1"/>
</dbReference>
<dbReference type="InterPro" id="IPR028364">
    <property type="entry name" value="Ribosomal_uL1/biogenesis"/>
</dbReference>
<proteinExistence type="inferred from homology"/>
<dbReference type="GO" id="GO:0015934">
    <property type="term" value="C:large ribosomal subunit"/>
    <property type="evidence" value="ECO:0007669"/>
    <property type="project" value="InterPro"/>
</dbReference>
<dbReference type="GO" id="GO:0003735">
    <property type="term" value="F:structural constituent of ribosome"/>
    <property type="evidence" value="ECO:0007669"/>
    <property type="project" value="InterPro"/>
</dbReference>
<organism evidence="9 10">
    <name type="scientific">Candidatus Dojkabacteria bacterium</name>
    <dbReference type="NCBI Taxonomy" id="2099670"/>
    <lineage>
        <taxon>Bacteria</taxon>
        <taxon>Candidatus Dojkabacteria</taxon>
    </lineage>
</organism>
<name>A0A955L3R1_9BACT</name>